<evidence type="ECO:0000313" key="8">
    <source>
        <dbReference type="EMBL" id="SEH30057.1"/>
    </source>
</evidence>
<dbReference type="PANTHER" id="PTHR33452">
    <property type="entry name" value="OXIDOREDUCTASE CATD-RELATED"/>
    <property type="match status" value="1"/>
</dbReference>
<dbReference type="Pfam" id="PF07681">
    <property type="entry name" value="DoxX"/>
    <property type="match status" value="1"/>
</dbReference>
<proteinExistence type="inferred from homology"/>
<dbReference type="InterPro" id="IPR051907">
    <property type="entry name" value="DoxX-like_oxidoreductase"/>
</dbReference>
<protein>
    <submittedName>
        <fullName evidence="8">Putative oxidoreductase</fullName>
    </submittedName>
</protein>
<comment type="subcellular location">
    <subcellularLocation>
        <location evidence="1">Cell membrane</location>
        <topology evidence="1">Multi-pass membrane protein</topology>
    </subcellularLocation>
</comment>
<sequence length="143" mass="15940">MKKLISIITNTNPGRKLTDAALLVFRILLSIELIVVHGLKKIGVGVSEAEQVPNPLHLPEAFNSLFADAANLVFPVLVIFGFFTRIAVLPILAVTLTGYFILHWNDALLIKDTPFMYSLCYLFLLFMGAGRYSVDHYLTKKTS</sequence>
<evidence type="ECO:0000313" key="9">
    <source>
        <dbReference type="Proteomes" id="UP000198561"/>
    </source>
</evidence>
<dbReference type="STRING" id="680127.SAMN05421593_1265"/>
<dbReference type="AlphaFoldDB" id="A0A1H6H2K0"/>
<comment type="similarity">
    <text evidence="2">Belongs to the DoxX family.</text>
</comment>
<accession>A0A1H6H2K0</accession>
<dbReference type="Proteomes" id="UP000198561">
    <property type="component" value="Unassembled WGS sequence"/>
</dbReference>
<dbReference type="GO" id="GO:0005886">
    <property type="term" value="C:plasma membrane"/>
    <property type="evidence" value="ECO:0007669"/>
    <property type="project" value="UniProtKB-SubCell"/>
</dbReference>
<dbReference type="PANTHER" id="PTHR33452:SF1">
    <property type="entry name" value="INNER MEMBRANE PROTEIN YPHA-RELATED"/>
    <property type="match status" value="1"/>
</dbReference>
<dbReference type="InterPro" id="IPR032808">
    <property type="entry name" value="DoxX"/>
</dbReference>
<name>A0A1H6H2K0_CHRCI</name>
<keyword evidence="5 7" id="KW-1133">Transmembrane helix</keyword>
<evidence type="ECO:0000256" key="3">
    <source>
        <dbReference type="ARBA" id="ARBA00022475"/>
    </source>
</evidence>
<dbReference type="RefSeq" id="WP_089690408.1">
    <property type="nucleotide sequence ID" value="NZ_FNWQ01000001.1"/>
</dbReference>
<dbReference type="EMBL" id="FNWQ01000001">
    <property type="protein sequence ID" value="SEH30057.1"/>
    <property type="molecule type" value="Genomic_DNA"/>
</dbReference>
<evidence type="ECO:0000256" key="1">
    <source>
        <dbReference type="ARBA" id="ARBA00004651"/>
    </source>
</evidence>
<dbReference type="OrthoDB" id="9813193at2"/>
<evidence type="ECO:0000256" key="2">
    <source>
        <dbReference type="ARBA" id="ARBA00006679"/>
    </source>
</evidence>
<feature type="transmembrane region" description="Helical" evidence="7">
    <location>
        <begin position="72"/>
        <end position="102"/>
    </location>
</feature>
<reference evidence="8 9" key="1">
    <citation type="submission" date="2016-10" db="EMBL/GenBank/DDBJ databases">
        <authorList>
            <person name="de Groot N.N."/>
        </authorList>
    </citation>
    <scope>NUCLEOTIDE SEQUENCE [LARGE SCALE GENOMIC DNA]</scope>
    <source>
        <strain evidence="8 9">DSM 23031</strain>
    </source>
</reference>
<keyword evidence="6 7" id="KW-0472">Membrane</keyword>
<keyword evidence="4 7" id="KW-0812">Transmembrane</keyword>
<gene>
    <name evidence="8" type="ORF">SAMN05421593_1265</name>
</gene>
<organism evidence="8 9">
    <name type="scientific">Chryseobacterium culicis</name>
    <dbReference type="NCBI Taxonomy" id="680127"/>
    <lineage>
        <taxon>Bacteria</taxon>
        <taxon>Pseudomonadati</taxon>
        <taxon>Bacteroidota</taxon>
        <taxon>Flavobacteriia</taxon>
        <taxon>Flavobacteriales</taxon>
        <taxon>Weeksellaceae</taxon>
        <taxon>Chryseobacterium group</taxon>
        <taxon>Chryseobacterium</taxon>
    </lineage>
</organism>
<keyword evidence="3" id="KW-1003">Cell membrane</keyword>
<feature type="transmembrane region" description="Helical" evidence="7">
    <location>
        <begin position="114"/>
        <end position="134"/>
    </location>
</feature>
<evidence type="ECO:0000256" key="5">
    <source>
        <dbReference type="ARBA" id="ARBA00022989"/>
    </source>
</evidence>
<evidence type="ECO:0000256" key="6">
    <source>
        <dbReference type="ARBA" id="ARBA00023136"/>
    </source>
</evidence>
<evidence type="ECO:0000256" key="7">
    <source>
        <dbReference type="SAM" id="Phobius"/>
    </source>
</evidence>
<evidence type="ECO:0000256" key="4">
    <source>
        <dbReference type="ARBA" id="ARBA00022692"/>
    </source>
</evidence>